<evidence type="ECO:0000313" key="3">
    <source>
        <dbReference type="Proteomes" id="UP001219518"/>
    </source>
</evidence>
<sequence>MEAKILFHEQSRAAAPQSLWCSVQLPVQSPPVCSEGPAGSDDGLGQEVVDGEGEDMHAVPSQPCRVGGVRQ</sequence>
<dbReference type="AlphaFoldDB" id="A0AAE1L7E3"/>
<dbReference type="Proteomes" id="UP001219518">
    <property type="component" value="Unassembled WGS sequence"/>
</dbReference>
<protein>
    <submittedName>
        <fullName evidence="2">Protein priB</fullName>
    </submittedName>
</protein>
<reference evidence="2" key="2">
    <citation type="journal article" date="2023" name="BMC Genomics">
        <title>Pest status, molecular evolution, and epigenetic factors derived from the genome assembly of Frankliniella fusca, a thysanopteran phytovirus vector.</title>
        <authorList>
            <person name="Catto M.A."/>
            <person name="Labadie P.E."/>
            <person name="Jacobson A.L."/>
            <person name="Kennedy G.G."/>
            <person name="Srinivasan R."/>
            <person name="Hunt B.G."/>
        </authorList>
    </citation>
    <scope>NUCLEOTIDE SEQUENCE</scope>
    <source>
        <strain evidence="2">PL_HMW_Pooled</strain>
    </source>
</reference>
<dbReference type="EMBL" id="JAHWGI010000085">
    <property type="protein sequence ID" value="KAK3909213.1"/>
    <property type="molecule type" value="Genomic_DNA"/>
</dbReference>
<feature type="region of interest" description="Disordered" evidence="1">
    <location>
        <begin position="31"/>
        <end position="71"/>
    </location>
</feature>
<gene>
    <name evidence="2" type="ORF">KUF71_003812</name>
</gene>
<evidence type="ECO:0000256" key="1">
    <source>
        <dbReference type="SAM" id="MobiDB-lite"/>
    </source>
</evidence>
<comment type="caution">
    <text evidence="2">The sequence shown here is derived from an EMBL/GenBank/DDBJ whole genome shotgun (WGS) entry which is preliminary data.</text>
</comment>
<accession>A0AAE1L7E3</accession>
<name>A0AAE1L7E3_9NEOP</name>
<reference evidence="2" key="1">
    <citation type="submission" date="2021-07" db="EMBL/GenBank/DDBJ databases">
        <authorList>
            <person name="Catto M.A."/>
            <person name="Jacobson A."/>
            <person name="Kennedy G."/>
            <person name="Labadie P."/>
            <person name="Hunt B.G."/>
            <person name="Srinivasan R."/>
        </authorList>
    </citation>
    <scope>NUCLEOTIDE SEQUENCE</scope>
    <source>
        <strain evidence="2">PL_HMW_Pooled</strain>
        <tissue evidence="2">Head</tissue>
    </source>
</reference>
<keyword evidence="3" id="KW-1185">Reference proteome</keyword>
<evidence type="ECO:0000313" key="2">
    <source>
        <dbReference type="EMBL" id="KAK3909213.1"/>
    </source>
</evidence>
<organism evidence="2 3">
    <name type="scientific">Frankliniella fusca</name>
    <dbReference type="NCBI Taxonomy" id="407009"/>
    <lineage>
        <taxon>Eukaryota</taxon>
        <taxon>Metazoa</taxon>
        <taxon>Ecdysozoa</taxon>
        <taxon>Arthropoda</taxon>
        <taxon>Hexapoda</taxon>
        <taxon>Insecta</taxon>
        <taxon>Pterygota</taxon>
        <taxon>Neoptera</taxon>
        <taxon>Paraneoptera</taxon>
        <taxon>Thysanoptera</taxon>
        <taxon>Terebrantia</taxon>
        <taxon>Thripoidea</taxon>
        <taxon>Thripidae</taxon>
        <taxon>Frankliniella</taxon>
    </lineage>
</organism>
<proteinExistence type="predicted"/>